<evidence type="ECO:0008006" key="6">
    <source>
        <dbReference type="Google" id="ProtNLM"/>
    </source>
</evidence>
<organism evidence="5">
    <name type="scientific">marine metagenome</name>
    <dbReference type="NCBI Taxonomy" id="408172"/>
    <lineage>
        <taxon>unclassified sequences</taxon>
        <taxon>metagenomes</taxon>
        <taxon>ecological metagenomes</taxon>
    </lineage>
</organism>
<dbReference type="SUPFAM" id="SSF64263">
    <property type="entry name" value="Prokaryotic ribosomal protein L17"/>
    <property type="match status" value="1"/>
</dbReference>
<keyword evidence="2" id="KW-0689">Ribosomal protein</keyword>
<dbReference type="InterPro" id="IPR036373">
    <property type="entry name" value="Ribosomal_bL17_sf"/>
</dbReference>
<keyword evidence="3" id="KW-0687">Ribonucleoprotein</keyword>
<dbReference type="HAMAP" id="MF_01368">
    <property type="entry name" value="Ribosomal_bL17"/>
    <property type="match status" value="1"/>
</dbReference>
<dbReference type="Pfam" id="PF01196">
    <property type="entry name" value="Ribosomal_L17"/>
    <property type="match status" value="1"/>
</dbReference>
<name>A0A382L6T8_9ZZZZ</name>
<feature type="compositionally biased region" description="Basic and acidic residues" evidence="4">
    <location>
        <begin position="122"/>
        <end position="165"/>
    </location>
</feature>
<comment type="similarity">
    <text evidence="1">Belongs to the bacterial ribosomal protein bL17 family.</text>
</comment>
<feature type="region of interest" description="Disordered" evidence="4">
    <location>
        <begin position="122"/>
        <end position="208"/>
    </location>
</feature>
<dbReference type="AlphaFoldDB" id="A0A382L6T8"/>
<proteinExistence type="inferred from homology"/>
<feature type="compositionally biased region" description="Basic and acidic residues" evidence="4">
    <location>
        <begin position="188"/>
        <end position="208"/>
    </location>
</feature>
<reference evidence="5" key="1">
    <citation type="submission" date="2018-05" db="EMBL/GenBank/DDBJ databases">
        <authorList>
            <person name="Lanie J.A."/>
            <person name="Ng W.-L."/>
            <person name="Kazmierczak K.M."/>
            <person name="Andrzejewski T.M."/>
            <person name="Davidsen T.M."/>
            <person name="Wayne K.J."/>
            <person name="Tettelin H."/>
            <person name="Glass J.I."/>
            <person name="Rusch D."/>
            <person name="Podicherti R."/>
            <person name="Tsui H.-C.T."/>
            <person name="Winkler M.E."/>
        </authorList>
    </citation>
    <scope>NUCLEOTIDE SEQUENCE</scope>
</reference>
<dbReference type="FunFam" id="3.90.1030.10:FF:000001">
    <property type="entry name" value="50S ribosomal protein L17"/>
    <property type="match status" value="1"/>
</dbReference>
<dbReference type="GO" id="GO:0022625">
    <property type="term" value="C:cytosolic large ribosomal subunit"/>
    <property type="evidence" value="ECO:0007669"/>
    <property type="project" value="TreeGrafter"/>
</dbReference>
<evidence type="ECO:0000313" key="5">
    <source>
        <dbReference type="EMBL" id="SVC30727.1"/>
    </source>
</evidence>
<evidence type="ECO:0000256" key="3">
    <source>
        <dbReference type="ARBA" id="ARBA00023274"/>
    </source>
</evidence>
<dbReference type="PANTHER" id="PTHR14413:SF16">
    <property type="entry name" value="LARGE RIBOSOMAL SUBUNIT PROTEIN BL17M"/>
    <property type="match status" value="1"/>
</dbReference>
<dbReference type="NCBIfam" id="TIGR00059">
    <property type="entry name" value="L17"/>
    <property type="match status" value="1"/>
</dbReference>
<protein>
    <recommendedName>
        <fullName evidence="6">50S ribosomal protein L17</fullName>
    </recommendedName>
</protein>
<dbReference type="InterPro" id="IPR000456">
    <property type="entry name" value="Ribosomal_bL17"/>
</dbReference>
<dbReference type="GO" id="GO:0006412">
    <property type="term" value="P:translation"/>
    <property type="evidence" value="ECO:0007669"/>
    <property type="project" value="InterPro"/>
</dbReference>
<dbReference type="EMBL" id="UINC01084254">
    <property type="protein sequence ID" value="SVC30727.1"/>
    <property type="molecule type" value="Genomic_DNA"/>
</dbReference>
<dbReference type="PANTHER" id="PTHR14413">
    <property type="entry name" value="RIBOSOMAL PROTEIN L17"/>
    <property type="match status" value="1"/>
</dbReference>
<dbReference type="GO" id="GO:0003735">
    <property type="term" value="F:structural constituent of ribosome"/>
    <property type="evidence" value="ECO:0007669"/>
    <property type="project" value="InterPro"/>
</dbReference>
<accession>A0A382L6T8</accession>
<gene>
    <name evidence="5" type="ORF">METZ01_LOCUS283581</name>
</gene>
<evidence type="ECO:0000256" key="4">
    <source>
        <dbReference type="SAM" id="MobiDB-lite"/>
    </source>
</evidence>
<sequence>MRHLKTGRKFGRTSAHRKALFRNMVTALIDKERIRTTLSKAKELRGKVEKTITLGKKGTLHARRHALKLVADKESLKKLFGPLAERYANRPGGYTRVIKLGHRLGDDAPMAFIELVDREGESSANLAEKEKKKAKEAPKKKAARVEVEKKKDSKKDKKPTKESATKKTAKKPTSEKKVTKAANKKRTKDKEEEKEKNKKSAKDSSKKK</sequence>
<dbReference type="Gene3D" id="3.90.1030.10">
    <property type="entry name" value="Ribosomal protein L17"/>
    <property type="match status" value="1"/>
</dbReference>
<evidence type="ECO:0000256" key="2">
    <source>
        <dbReference type="ARBA" id="ARBA00022980"/>
    </source>
</evidence>
<evidence type="ECO:0000256" key="1">
    <source>
        <dbReference type="ARBA" id="ARBA00008777"/>
    </source>
</evidence>